<reference evidence="2" key="1">
    <citation type="submission" date="2021-01" db="EMBL/GenBank/DDBJ databases">
        <title>Modified the classification status of verrucomicrobia.</title>
        <authorList>
            <person name="Feng X."/>
        </authorList>
    </citation>
    <scope>NUCLEOTIDE SEQUENCE</scope>
    <source>
        <strain evidence="2">KCTC 22201</strain>
    </source>
</reference>
<keyword evidence="1" id="KW-0732">Signal</keyword>
<comment type="caution">
    <text evidence="2">The sequence shown here is derived from an EMBL/GenBank/DDBJ whole genome shotgun (WGS) entry which is preliminary data.</text>
</comment>
<dbReference type="InterPro" id="IPR006917">
    <property type="entry name" value="SOUL_heme-bd"/>
</dbReference>
<feature type="chain" id="PRO_5036675768" evidence="1">
    <location>
        <begin position="20"/>
        <end position="194"/>
    </location>
</feature>
<dbReference type="Gene3D" id="3.20.80.10">
    <property type="entry name" value="Regulatory factor, effector binding domain"/>
    <property type="match status" value="1"/>
</dbReference>
<feature type="signal peptide" evidence="1">
    <location>
        <begin position="1"/>
        <end position="19"/>
    </location>
</feature>
<dbReference type="Proteomes" id="UP000658278">
    <property type="component" value="Unassembled WGS sequence"/>
</dbReference>
<gene>
    <name evidence="2" type="ORF">JIN81_15925</name>
</gene>
<accession>A0A934RFE8</accession>
<organism evidence="2 3">
    <name type="scientific">Haloferula rosea</name>
    <dbReference type="NCBI Taxonomy" id="490093"/>
    <lineage>
        <taxon>Bacteria</taxon>
        <taxon>Pseudomonadati</taxon>
        <taxon>Verrucomicrobiota</taxon>
        <taxon>Verrucomicrobiia</taxon>
        <taxon>Verrucomicrobiales</taxon>
        <taxon>Verrucomicrobiaceae</taxon>
        <taxon>Haloferula</taxon>
    </lineage>
</organism>
<dbReference type="RefSeq" id="WP_200282151.1">
    <property type="nucleotide sequence ID" value="NZ_JAENII010000014.1"/>
</dbReference>
<evidence type="ECO:0000313" key="2">
    <source>
        <dbReference type="EMBL" id="MBK1828522.1"/>
    </source>
</evidence>
<sequence length="194" mass="21461">MKKQWFPLFALMAACSLQADDKSGEAPKYVNEAPLPENWPAPGPYNQVAEKTYPSYRAAFTNGKGERGAFWTLFMHIKKNDIPMTAPVEMAMTDEDRDGELEQKGMAFLYQNGKVGATGPDGAKVEVRDVPSTKALSYAWQGSDSNKNVAVAREALEAVIEHKGLETKGFRMLGYNGPGTPRDKKTWELQALLE</sequence>
<dbReference type="EMBL" id="JAENII010000014">
    <property type="protein sequence ID" value="MBK1828522.1"/>
    <property type="molecule type" value="Genomic_DNA"/>
</dbReference>
<proteinExistence type="predicted"/>
<evidence type="ECO:0000313" key="3">
    <source>
        <dbReference type="Proteomes" id="UP000658278"/>
    </source>
</evidence>
<dbReference type="AlphaFoldDB" id="A0A934RFE8"/>
<dbReference type="SUPFAM" id="SSF55136">
    <property type="entry name" value="Probable bacterial effector-binding domain"/>
    <property type="match status" value="1"/>
</dbReference>
<keyword evidence="3" id="KW-1185">Reference proteome</keyword>
<dbReference type="Pfam" id="PF04832">
    <property type="entry name" value="SOUL"/>
    <property type="match status" value="1"/>
</dbReference>
<protein>
    <submittedName>
        <fullName evidence="2">Heme-binding protein</fullName>
    </submittedName>
</protein>
<dbReference type="PROSITE" id="PS51257">
    <property type="entry name" value="PROKAR_LIPOPROTEIN"/>
    <property type="match status" value="1"/>
</dbReference>
<name>A0A934RFE8_9BACT</name>
<evidence type="ECO:0000256" key="1">
    <source>
        <dbReference type="SAM" id="SignalP"/>
    </source>
</evidence>
<dbReference type="InterPro" id="IPR011256">
    <property type="entry name" value="Reg_factor_effector_dom_sf"/>
</dbReference>